<reference evidence="2 3" key="1">
    <citation type="submission" date="2015-04" db="EMBL/GenBank/DDBJ databases">
        <authorList>
            <person name="Heijne W.H."/>
            <person name="Fedorova N.D."/>
            <person name="Nierman W.C."/>
            <person name="Vollebregt A.W."/>
            <person name="Zhao Z."/>
            <person name="Wu L."/>
            <person name="Kumar M."/>
            <person name="Stam H."/>
            <person name="van den Berg M.A."/>
            <person name="Pel H.J."/>
        </authorList>
    </citation>
    <scope>NUCLEOTIDE SEQUENCE [LARGE SCALE GENOMIC DNA]</scope>
    <source>
        <strain evidence="2 3">CBS 393.64</strain>
    </source>
</reference>
<gene>
    <name evidence="2" type="ORF">T310_3075</name>
</gene>
<dbReference type="AlphaFoldDB" id="A0A0F4YXE5"/>
<name>A0A0F4YXE5_RASE3</name>
<dbReference type="GeneID" id="25315425"/>
<feature type="region of interest" description="Disordered" evidence="1">
    <location>
        <begin position="165"/>
        <end position="185"/>
    </location>
</feature>
<feature type="compositionally biased region" description="Acidic residues" evidence="1">
    <location>
        <begin position="168"/>
        <end position="185"/>
    </location>
</feature>
<evidence type="ECO:0000313" key="3">
    <source>
        <dbReference type="Proteomes" id="UP000053958"/>
    </source>
</evidence>
<dbReference type="EMBL" id="LASV01000119">
    <property type="protein sequence ID" value="KKA22909.1"/>
    <property type="molecule type" value="Genomic_DNA"/>
</dbReference>
<proteinExistence type="predicted"/>
<dbReference type="RefSeq" id="XP_013329521.1">
    <property type="nucleotide sequence ID" value="XM_013474067.1"/>
</dbReference>
<accession>A0A0F4YXE5</accession>
<evidence type="ECO:0000313" key="2">
    <source>
        <dbReference type="EMBL" id="KKA22909.1"/>
    </source>
</evidence>
<dbReference type="Proteomes" id="UP000053958">
    <property type="component" value="Unassembled WGS sequence"/>
</dbReference>
<protein>
    <submittedName>
        <fullName evidence="2">Uncharacterized protein</fullName>
    </submittedName>
</protein>
<keyword evidence="3" id="KW-1185">Reference proteome</keyword>
<feature type="region of interest" description="Disordered" evidence="1">
    <location>
        <begin position="47"/>
        <end position="72"/>
    </location>
</feature>
<comment type="caution">
    <text evidence="2">The sequence shown here is derived from an EMBL/GenBank/DDBJ whole genome shotgun (WGS) entry which is preliminary data.</text>
</comment>
<organism evidence="2 3">
    <name type="scientific">Rasamsonia emersonii (strain ATCC 16479 / CBS 393.64 / IMI 116815)</name>
    <dbReference type="NCBI Taxonomy" id="1408163"/>
    <lineage>
        <taxon>Eukaryota</taxon>
        <taxon>Fungi</taxon>
        <taxon>Dikarya</taxon>
        <taxon>Ascomycota</taxon>
        <taxon>Pezizomycotina</taxon>
        <taxon>Eurotiomycetes</taxon>
        <taxon>Eurotiomycetidae</taxon>
        <taxon>Eurotiales</taxon>
        <taxon>Trichocomaceae</taxon>
        <taxon>Rasamsonia</taxon>
    </lineage>
</organism>
<sequence length="185" mass="20857">MERDTLINRWDRQPNGLLGARCNLRLSNIAEQPRTCSCMAKDKTPLPPPPLQLLQTKGKKRPALAGTKKGERGRKKIRFEGGQTREFRAELEELANCEVTERIAQPKPSMPVSVSSNVLRSDCITDDVSLAVAGADIVQNGYYFKYMAPYTSIVGQIRIIKSFQMQQTEEDSPVEQSTDDDIYHR</sequence>
<evidence type="ECO:0000256" key="1">
    <source>
        <dbReference type="SAM" id="MobiDB-lite"/>
    </source>
</evidence>